<accession>A0A518CLG4</accession>
<proteinExistence type="predicted"/>
<evidence type="ECO:0000313" key="2">
    <source>
        <dbReference type="Proteomes" id="UP000317178"/>
    </source>
</evidence>
<gene>
    <name evidence="1" type="ORF">Pla110_17890</name>
</gene>
<dbReference type="Proteomes" id="UP000317178">
    <property type="component" value="Chromosome"/>
</dbReference>
<organism evidence="1 2">
    <name type="scientific">Polystyrenella longa</name>
    <dbReference type="NCBI Taxonomy" id="2528007"/>
    <lineage>
        <taxon>Bacteria</taxon>
        <taxon>Pseudomonadati</taxon>
        <taxon>Planctomycetota</taxon>
        <taxon>Planctomycetia</taxon>
        <taxon>Planctomycetales</taxon>
        <taxon>Planctomycetaceae</taxon>
        <taxon>Polystyrenella</taxon>
    </lineage>
</organism>
<sequence>MPQEDQRLVVVDLYNVAIVKLNQTTETFVTFDLTRDAFDVFLRANQRIDENLMVPF</sequence>
<name>A0A518CLG4_9PLAN</name>
<keyword evidence="2" id="KW-1185">Reference proteome</keyword>
<evidence type="ECO:0000313" key="1">
    <source>
        <dbReference type="EMBL" id="QDU80067.1"/>
    </source>
</evidence>
<reference evidence="1 2" key="1">
    <citation type="submission" date="2019-02" db="EMBL/GenBank/DDBJ databases">
        <title>Deep-cultivation of Planctomycetes and their phenomic and genomic characterization uncovers novel biology.</title>
        <authorList>
            <person name="Wiegand S."/>
            <person name="Jogler M."/>
            <person name="Boedeker C."/>
            <person name="Pinto D."/>
            <person name="Vollmers J."/>
            <person name="Rivas-Marin E."/>
            <person name="Kohn T."/>
            <person name="Peeters S.H."/>
            <person name="Heuer A."/>
            <person name="Rast P."/>
            <person name="Oberbeckmann S."/>
            <person name="Bunk B."/>
            <person name="Jeske O."/>
            <person name="Meyerdierks A."/>
            <person name="Storesund J.E."/>
            <person name="Kallscheuer N."/>
            <person name="Luecker S."/>
            <person name="Lage O.M."/>
            <person name="Pohl T."/>
            <person name="Merkel B.J."/>
            <person name="Hornburger P."/>
            <person name="Mueller R.-W."/>
            <person name="Bruemmer F."/>
            <person name="Labrenz M."/>
            <person name="Spormann A.M."/>
            <person name="Op den Camp H."/>
            <person name="Overmann J."/>
            <person name="Amann R."/>
            <person name="Jetten M.S.M."/>
            <person name="Mascher T."/>
            <person name="Medema M.H."/>
            <person name="Devos D.P."/>
            <person name="Kaster A.-K."/>
            <person name="Ovreas L."/>
            <person name="Rohde M."/>
            <person name="Galperin M.Y."/>
            <person name="Jogler C."/>
        </authorList>
    </citation>
    <scope>NUCLEOTIDE SEQUENCE [LARGE SCALE GENOMIC DNA]</scope>
    <source>
        <strain evidence="1 2">Pla110</strain>
    </source>
</reference>
<dbReference type="EMBL" id="CP036281">
    <property type="protein sequence ID" value="QDU80067.1"/>
    <property type="molecule type" value="Genomic_DNA"/>
</dbReference>
<protein>
    <submittedName>
        <fullName evidence="1">Uncharacterized protein</fullName>
    </submittedName>
</protein>
<dbReference type="KEGG" id="plon:Pla110_17890"/>
<dbReference type="AlphaFoldDB" id="A0A518CLG4"/>